<keyword evidence="8" id="KW-1185">Reference proteome</keyword>
<dbReference type="SUPFAM" id="SSF53850">
    <property type="entry name" value="Periplasmic binding protein-like II"/>
    <property type="match status" value="1"/>
</dbReference>
<keyword evidence="3" id="KW-0813">Transport</keyword>
<comment type="subcellular location">
    <subcellularLocation>
        <location evidence="1">Periplasm</location>
    </subcellularLocation>
</comment>
<organism evidence="7 8">
    <name type="scientific">Pandoraea eparura</name>
    <dbReference type="NCBI Taxonomy" id="2508291"/>
    <lineage>
        <taxon>Bacteria</taxon>
        <taxon>Pseudomonadati</taxon>
        <taxon>Pseudomonadota</taxon>
        <taxon>Betaproteobacteria</taxon>
        <taxon>Burkholderiales</taxon>
        <taxon>Burkholderiaceae</taxon>
        <taxon>Pandoraea</taxon>
    </lineage>
</organism>
<sequence length="383" mass="42048">MKRKPFASPLDTADIHAGSDAGNDAASLAQPGRRTAMKTALVGAAAVAFPFVWTSSRAATKRIVVRDDGGIYNKAYDAVFYKPFAKATGIEVVGVQANAEPTAQIKSMVEAGSYTWDMAKISQPAILLLTGGGKEYLERHGLESDPVISKIPSQYMSPFGVGTNIYSTVLAYRTDAFKGRKAPASWADLWNVKDFPGRRAIRKYPFDTIEEALLADGVAPGSVYPCDFDRAFKSLDKIAKHVDVWWTTGAQLEQMLGSGEVDMVATWASRAQSAQANGAPVEIVWNQNIWGCDNWSILKGTPNAGACREFIKFVSDPKRQAELTKFFPAGMTQPEAFNYVKPDVAKHCPTFPENMKSGVQINAKFWQQNQSVALERFNRWILT</sequence>
<name>A0A5E4VR89_9BURK</name>
<dbReference type="InterPro" id="IPR006311">
    <property type="entry name" value="TAT_signal"/>
</dbReference>
<proteinExistence type="inferred from homology"/>
<dbReference type="AlphaFoldDB" id="A0A5E4VR89"/>
<dbReference type="Proteomes" id="UP000400981">
    <property type="component" value="Unassembled WGS sequence"/>
</dbReference>
<dbReference type="GO" id="GO:0030976">
    <property type="term" value="F:thiamine pyrophosphate binding"/>
    <property type="evidence" value="ECO:0007669"/>
    <property type="project" value="TreeGrafter"/>
</dbReference>
<dbReference type="OrthoDB" id="8874923at2"/>
<dbReference type="InterPro" id="IPR006059">
    <property type="entry name" value="SBP"/>
</dbReference>
<gene>
    <name evidence="7" type="primary">potD_2</name>
    <name evidence="7" type="ORF">PEP31012_02812</name>
</gene>
<evidence type="ECO:0000256" key="3">
    <source>
        <dbReference type="ARBA" id="ARBA00022448"/>
    </source>
</evidence>
<evidence type="ECO:0000256" key="2">
    <source>
        <dbReference type="ARBA" id="ARBA00008520"/>
    </source>
</evidence>
<dbReference type="EMBL" id="CABPSH010000006">
    <property type="protein sequence ID" value="VVE14463.1"/>
    <property type="molecule type" value="Genomic_DNA"/>
</dbReference>
<evidence type="ECO:0000256" key="1">
    <source>
        <dbReference type="ARBA" id="ARBA00004418"/>
    </source>
</evidence>
<dbReference type="Gene3D" id="3.40.190.10">
    <property type="entry name" value="Periplasmic binding protein-like II"/>
    <property type="match status" value="2"/>
</dbReference>
<evidence type="ECO:0000313" key="8">
    <source>
        <dbReference type="Proteomes" id="UP000400981"/>
    </source>
</evidence>
<dbReference type="GO" id="GO:0030288">
    <property type="term" value="C:outer membrane-bounded periplasmic space"/>
    <property type="evidence" value="ECO:0007669"/>
    <property type="project" value="TreeGrafter"/>
</dbReference>
<dbReference type="PANTHER" id="PTHR30006:SF3">
    <property type="entry name" value="THIAMINE-BINDING PERIPLASMIC PROTEIN"/>
    <property type="match status" value="1"/>
</dbReference>
<keyword evidence="5" id="KW-0574">Periplasm</keyword>
<evidence type="ECO:0000256" key="4">
    <source>
        <dbReference type="ARBA" id="ARBA00022729"/>
    </source>
</evidence>
<comment type="similarity">
    <text evidence="2">Belongs to the bacterial solute-binding protein 1 family.</text>
</comment>
<accession>A0A5E4VR89</accession>
<dbReference type="PANTHER" id="PTHR30006">
    <property type="entry name" value="THIAMINE-BINDING PERIPLASMIC PROTEIN-RELATED"/>
    <property type="match status" value="1"/>
</dbReference>
<dbReference type="PROSITE" id="PS51318">
    <property type="entry name" value="TAT"/>
    <property type="match status" value="1"/>
</dbReference>
<feature type="region of interest" description="Disordered" evidence="6">
    <location>
        <begin position="1"/>
        <end position="27"/>
    </location>
</feature>
<dbReference type="CDD" id="cd13589">
    <property type="entry name" value="PBP2_polyamine_RpCGA009"/>
    <property type="match status" value="1"/>
</dbReference>
<dbReference type="GO" id="GO:0015888">
    <property type="term" value="P:thiamine transport"/>
    <property type="evidence" value="ECO:0007669"/>
    <property type="project" value="TreeGrafter"/>
</dbReference>
<evidence type="ECO:0000313" key="7">
    <source>
        <dbReference type="EMBL" id="VVE14463.1"/>
    </source>
</evidence>
<dbReference type="GO" id="GO:0030975">
    <property type="term" value="F:thiamine binding"/>
    <property type="evidence" value="ECO:0007669"/>
    <property type="project" value="TreeGrafter"/>
</dbReference>
<keyword evidence="4" id="KW-0732">Signal</keyword>
<evidence type="ECO:0000256" key="5">
    <source>
        <dbReference type="ARBA" id="ARBA00022764"/>
    </source>
</evidence>
<reference evidence="7 8" key="1">
    <citation type="submission" date="2019-08" db="EMBL/GenBank/DDBJ databases">
        <authorList>
            <person name="Peeters C."/>
        </authorList>
    </citation>
    <scope>NUCLEOTIDE SEQUENCE [LARGE SCALE GENOMIC DNA]</scope>
    <source>
        <strain evidence="7 8">LMG 31012</strain>
    </source>
</reference>
<dbReference type="Pfam" id="PF13416">
    <property type="entry name" value="SBP_bac_8"/>
    <property type="match status" value="1"/>
</dbReference>
<protein>
    <submittedName>
        <fullName evidence="7">Spermidine/putrescine-binding periplasmic protein</fullName>
    </submittedName>
</protein>
<evidence type="ECO:0000256" key="6">
    <source>
        <dbReference type="SAM" id="MobiDB-lite"/>
    </source>
</evidence>